<comment type="caution">
    <text evidence="3">The sequence shown here is derived from an EMBL/GenBank/DDBJ whole genome shotgun (WGS) entry which is preliminary data.</text>
</comment>
<evidence type="ECO:0000313" key="4">
    <source>
        <dbReference type="Proteomes" id="UP001530293"/>
    </source>
</evidence>
<organism evidence="3 4">
    <name type="scientific">Discostella pseudostelligera</name>
    <dbReference type="NCBI Taxonomy" id="259834"/>
    <lineage>
        <taxon>Eukaryota</taxon>
        <taxon>Sar</taxon>
        <taxon>Stramenopiles</taxon>
        <taxon>Ochrophyta</taxon>
        <taxon>Bacillariophyta</taxon>
        <taxon>Coscinodiscophyceae</taxon>
        <taxon>Thalassiosirophycidae</taxon>
        <taxon>Stephanodiscales</taxon>
        <taxon>Stephanodiscaceae</taxon>
        <taxon>Discostella</taxon>
    </lineage>
</organism>
<keyword evidence="4" id="KW-1185">Reference proteome</keyword>
<dbReference type="EMBL" id="JALLBG020000020">
    <property type="protein sequence ID" value="KAL3771825.1"/>
    <property type="molecule type" value="Genomic_DNA"/>
</dbReference>
<feature type="chain" id="PRO_5044808181" evidence="2">
    <location>
        <begin position="28"/>
        <end position="369"/>
    </location>
</feature>
<evidence type="ECO:0000256" key="2">
    <source>
        <dbReference type="SAM" id="SignalP"/>
    </source>
</evidence>
<accession>A0ABD3NFX5</accession>
<protein>
    <submittedName>
        <fullName evidence="3">Uncharacterized protein</fullName>
    </submittedName>
</protein>
<name>A0ABD3NFX5_9STRA</name>
<gene>
    <name evidence="3" type="ORF">ACHAWU_004384</name>
</gene>
<keyword evidence="2" id="KW-0732">Signal</keyword>
<evidence type="ECO:0000313" key="3">
    <source>
        <dbReference type="EMBL" id="KAL3771825.1"/>
    </source>
</evidence>
<sequence>MAIISPSLLLLLSCIVTVLMEPTTTSAFSVMPSSSRRISIATINNDNVPLLQLTMASTRNYGPRDDQLPPSSKDATERSRLKSDFIKLIDTIINGTTPEHEFPSLFTQNIDTIMRVIGYNSNSNSVGARGGGGGSLLQEIMQDELLQSNENDGNSQNRVDQISDAIDLILTFVESFVEQTKTMDDVYKQLLGKIFQSIAPGASESSSGITPPSSSSSSANMENQLDNLLSTEKEAFTPGFLRHVEGECLRIASLSTISPESAKMLQILRLIQTRVLEELGKDIGEGAIVLGQLLGYEDQSERLAVLDAGLTVRGVEFANELAALTEEALEGFEQAGARETVDAELVDRVRVIDDRIRKFIGRWTKDDFQ</sequence>
<proteinExistence type="predicted"/>
<dbReference type="AlphaFoldDB" id="A0ABD3NFX5"/>
<reference evidence="3 4" key="1">
    <citation type="submission" date="2024-10" db="EMBL/GenBank/DDBJ databases">
        <title>Updated reference genomes for cyclostephanoid diatoms.</title>
        <authorList>
            <person name="Roberts W.R."/>
            <person name="Alverson A.J."/>
        </authorList>
    </citation>
    <scope>NUCLEOTIDE SEQUENCE [LARGE SCALE GENOMIC DNA]</scope>
    <source>
        <strain evidence="3 4">AJA232-27</strain>
    </source>
</reference>
<feature type="region of interest" description="Disordered" evidence="1">
    <location>
        <begin position="201"/>
        <end position="221"/>
    </location>
</feature>
<evidence type="ECO:0000256" key="1">
    <source>
        <dbReference type="SAM" id="MobiDB-lite"/>
    </source>
</evidence>
<feature type="signal peptide" evidence="2">
    <location>
        <begin position="1"/>
        <end position="27"/>
    </location>
</feature>
<feature type="compositionally biased region" description="Low complexity" evidence="1">
    <location>
        <begin position="203"/>
        <end position="218"/>
    </location>
</feature>
<feature type="region of interest" description="Disordered" evidence="1">
    <location>
        <begin position="59"/>
        <end position="78"/>
    </location>
</feature>
<dbReference type="Proteomes" id="UP001530293">
    <property type="component" value="Unassembled WGS sequence"/>
</dbReference>